<evidence type="ECO:0000313" key="8">
    <source>
        <dbReference type="Proteomes" id="UP000460412"/>
    </source>
</evidence>
<organism evidence="7 8">
    <name type="scientific">Sporofaciens musculi</name>
    <dbReference type="NCBI Taxonomy" id="2681861"/>
    <lineage>
        <taxon>Bacteria</taxon>
        <taxon>Bacillati</taxon>
        <taxon>Bacillota</taxon>
        <taxon>Clostridia</taxon>
        <taxon>Lachnospirales</taxon>
        <taxon>Lachnospiraceae</taxon>
        <taxon>Sporofaciens</taxon>
    </lineage>
</organism>
<dbReference type="EMBL" id="WUQX01000001">
    <property type="protein sequence ID" value="MXP74227.1"/>
    <property type="molecule type" value="Genomic_DNA"/>
</dbReference>
<comment type="function">
    <text evidence="3">May play the central regulatory role in sporulation. It may be an element of the effector pathway responsible for the activation of sporulation genes in response to nutritional stress. Spo0A may act in concert with spo0H (a sigma factor) to control the expression of some genes that are critical to the sporulation process.</text>
</comment>
<name>A0A7X3MDB4_9FIRM</name>
<keyword evidence="2 4" id="KW-0597">Phosphoprotein</keyword>
<protein>
    <recommendedName>
        <fullName evidence="1">Stage 0 sporulation protein A homolog</fullName>
    </recommendedName>
</protein>
<comment type="caution">
    <text evidence="7">The sequence shown here is derived from an EMBL/GenBank/DDBJ whole genome shotgun (WGS) entry which is preliminary data.</text>
</comment>
<dbReference type="Proteomes" id="UP000460412">
    <property type="component" value="Unassembled WGS sequence"/>
</dbReference>
<dbReference type="InterPro" id="IPR011006">
    <property type="entry name" value="CheY-like_superfamily"/>
</dbReference>
<evidence type="ECO:0000256" key="3">
    <source>
        <dbReference type="ARBA" id="ARBA00024867"/>
    </source>
</evidence>
<dbReference type="AlphaFoldDB" id="A0A7X3MDB4"/>
<dbReference type="PANTHER" id="PTHR44591">
    <property type="entry name" value="STRESS RESPONSE REGULATOR PROTEIN 1"/>
    <property type="match status" value="1"/>
</dbReference>
<dbReference type="Pfam" id="PF00072">
    <property type="entry name" value="Response_reg"/>
    <property type="match status" value="1"/>
</dbReference>
<evidence type="ECO:0000313" key="7">
    <source>
        <dbReference type="EMBL" id="MXP74227.1"/>
    </source>
</evidence>
<dbReference type="GO" id="GO:0003677">
    <property type="term" value="F:DNA binding"/>
    <property type="evidence" value="ECO:0007669"/>
    <property type="project" value="InterPro"/>
</dbReference>
<dbReference type="InterPro" id="IPR001789">
    <property type="entry name" value="Sig_transdc_resp-reg_receiver"/>
</dbReference>
<dbReference type="SUPFAM" id="SSF52172">
    <property type="entry name" value="CheY-like"/>
    <property type="match status" value="1"/>
</dbReference>
<gene>
    <name evidence="7" type="ORF">GN277_01945</name>
</gene>
<dbReference type="PROSITE" id="PS50110">
    <property type="entry name" value="RESPONSE_REGULATORY"/>
    <property type="match status" value="1"/>
</dbReference>
<proteinExistence type="predicted"/>
<accession>A0A7X3MDB4</accession>
<feature type="domain" description="Response regulatory" evidence="5">
    <location>
        <begin position="2"/>
        <end position="120"/>
    </location>
</feature>
<evidence type="ECO:0000256" key="2">
    <source>
        <dbReference type="ARBA" id="ARBA00022553"/>
    </source>
</evidence>
<dbReference type="Gene3D" id="3.40.50.2300">
    <property type="match status" value="1"/>
</dbReference>
<dbReference type="SMART" id="SM00448">
    <property type="entry name" value="REC"/>
    <property type="match status" value="1"/>
</dbReference>
<evidence type="ECO:0000259" key="5">
    <source>
        <dbReference type="PROSITE" id="PS50110"/>
    </source>
</evidence>
<dbReference type="InterPro" id="IPR050595">
    <property type="entry name" value="Bact_response_regulator"/>
</dbReference>
<dbReference type="PANTHER" id="PTHR44591:SF3">
    <property type="entry name" value="RESPONSE REGULATORY DOMAIN-CONTAINING PROTEIN"/>
    <property type="match status" value="1"/>
</dbReference>
<sequence>MKIAIVDDEPIFLDKMKGICRDFCMVNQCQTEIVSFVSGEDFLSDFKRNKFSIIFMDIYMEKMDGITAALKMREQDNSCLLIFLTSSADFMPDAFSCHAFEYIVKPFSEERVAKVLEDAMSILLPYPKYMEINSNRRIIPVFYRDIISAVTDGHYLDISLTDESILRSRLTMSEFICKTHHDPRFILINKGILINADHVLDFENNCCLLENGKRLPIRVRGHVKIKQLVKNYRFYKNW</sequence>
<dbReference type="Gene3D" id="2.40.50.1020">
    <property type="entry name" value="LytTr DNA-binding domain"/>
    <property type="match status" value="1"/>
</dbReference>
<dbReference type="SMART" id="SM00850">
    <property type="entry name" value="LytTR"/>
    <property type="match status" value="1"/>
</dbReference>
<evidence type="ECO:0000256" key="4">
    <source>
        <dbReference type="PROSITE-ProRule" id="PRU00169"/>
    </source>
</evidence>
<dbReference type="RefSeq" id="WP_159749349.1">
    <property type="nucleotide sequence ID" value="NZ_CATIFW010000161.1"/>
</dbReference>
<keyword evidence="8" id="KW-1185">Reference proteome</keyword>
<dbReference type="GO" id="GO:0000160">
    <property type="term" value="P:phosphorelay signal transduction system"/>
    <property type="evidence" value="ECO:0007669"/>
    <property type="project" value="InterPro"/>
</dbReference>
<feature type="modified residue" description="4-aspartylphosphate" evidence="4">
    <location>
        <position position="57"/>
    </location>
</feature>
<dbReference type="PROSITE" id="PS50930">
    <property type="entry name" value="HTH_LYTTR"/>
    <property type="match status" value="1"/>
</dbReference>
<reference evidence="7 8" key="1">
    <citation type="submission" date="2019-12" db="EMBL/GenBank/DDBJ databases">
        <title>Sporaefaciens musculi gen. nov., sp. nov., a novel bacterium isolated from the caecum of an obese mouse.</title>
        <authorList>
            <person name="Rasmussen T.S."/>
            <person name="Streidl T."/>
            <person name="Hitch T.C.A."/>
            <person name="Wortmann E."/>
            <person name="Deptula P."/>
            <person name="Hansen M."/>
            <person name="Nielsen D.S."/>
            <person name="Clavel T."/>
            <person name="Vogensen F.K."/>
        </authorList>
    </citation>
    <scope>NUCLEOTIDE SEQUENCE [LARGE SCALE GENOMIC DNA]</scope>
    <source>
        <strain evidence="7 8">WCA-9-b2</strain>
    </source>
</reference>
<dbReference type="InterPro" id="IPR007492">
    <property type="entry name" value="LytTR_DNA-bd_dom"/>
</dbReference>
<evidence type="ECO:0000259" key="6">
    <source>
        <dbReference type="PROSITE" id="PS50930"/>
    </source>
</evidence>
<feature type="domain" description="HTH LytTR-type" evidence="6">
    <location>
        <begin position="130"/>
        <end position="231"/>
    </location>
</feature>
<evidence type="ECO:0000256" key="1">
    <source>
        <dbReference type="ARBA" id="ARBA00018672"/>
    </source>
</evidence>